<gene>
    <name evidence="1" type="ORF">SCF082_LOCUS30223</name>
</gene>
<evidence type="ECO:0000313" key="2">
    <source>
        <dbReference type="Proteomes" id="UP001642464"/>
    </source>
</evidence>
<dbReference type="Proteomes" id="UP001642464">
    <property type="component" value="Unassembled WGS sequence"/>
</dbReference>
<evidence type="ECO:0000313" key="1">
    <source>
        <dbReference type="EMBL" id="CAK9056008.1"/>
    </source>
</evidence>
<accession>A0ABP0MWX4</accession>
<organism evidence="1 2">
    <name type="scientific">Durusdinium trenchii</name>
    <dbReference type="NCBI Taxonomy" id="1381693"/>
    <lineage>
        <taxon>Eukaryota</taxon>
        <taxon>Sar</taxon>
        <taxon>Alveolata</taxon>
        <taxon>Dinophyceae</taxon>
        <taxon>Suessiales</taxon>
        <taxon>Symbiodiniaceae</taxon>
        <taxon>Durusdinium</taxon>
    </lineage>
</organism>
<comment type="caution">
    <text evidence="1">The sequence shown here is derived from an EMBL/GenBank/DDBJ whole genome shotgun (WGS) entry which is preliminary data.</text>
</comment>
<proteinExistence type="predicted"/>
<keyword evidence="2" id="KW-1185">Reference proteome</keyword>
<name>A0ABP0MWX4_9DINO</name>
<sequence length="166" mass="17753">MCSRNRMCISSFNDDFSLLNSLPGGTDVRVRSRGPTLVVHASGPECSRCKESGCACSCGQTQGLSTKWKGASWSQECGFSSWCLTSAMGNSWARGDGEIATKKAGSQTAFCSIPWDRIFGIDAFDRPGASSKCPPIPKAECRHPGRPSPAFASSERGSFVAGKWWA</sequence>
<dbReference type="EMBL" id="CAXAMM010024792">
    <property type="protein sequence ID" value="CAK9056008.1"/>
    <property type="molecule type" value="Genomic_DNA"/>
</dbReference>
<reference evidence="1 2" key="1">
    <citation type="submission" date="2024-02" db="EMBL/GenBank/DDBJ databases">
        <authorList>
            <person name="Chen Y."/>
            <person name="Shah S."/>
            <person name="Dougan E. K."/>
            <person name="Thang M."/>
            <person name="Chan C."/>
        </authorList>
    </citation>
    <scope>NUCLEOTIDE SEQUENCE [LARGE SCALE GENOMIC DNA]</scope>
</reference>
<protein>
    <submittedName>
        <fullName evidence="1">Uncharacterized protein</fullName>
    </submittedName>
</protein>